<evidence type="ECO:0000313" key="2">
    <source>
        <dbReference type="EMBL" id="KAH7148370.1"/>
    </source>
</evidence>
<dbReference type="AlphaFoldDB" id="A0A9P9J9P6"/>
<accession>A0A9P9J9P6</accession>
<feature type="region of interest" description="Disordered" evidence="1">
    <location>
        <begin position="95"/>
        <end position="122"/>
    </location>
</feature>
<comment type="caution">
    <text evidence="2">The sequence shown here is derived from an EMBL/GenBank/DDBJ whole genome shotgun (WGS) entry which is preliminary data.</text>
</comment>
<evidence type="ECO:0000313" key="3">
    <source>
        <dbReference type="Proteomes" id="UP000738349"/>
    </source>
</evidence>
<dbReference type="Proteomes" id="UP000738349">
    <property type="component" value="Unassembled WGS sequence"/>
</dbReference>
<evidence type="ECO:0000256" key="1">
    <source>
        <dbReference type="SAM" id="MobiDB-lite"/>
    </source>
</evidence>
<name>A0A9P9J9P6_9HYPO</name>
<gene>
    <name evidence="2" type="ORF">EDB81DRAFT_460607</name>
</gene>
<organism evidence="2 3">
    <name type="scientific">Dactylonectria macrodidyma</name>
    <dbReference type="NCBI Taxonomy" id="307937"/>
    <lineage>
        <taxon>Eukaryota</taxon>
        <taxon>Fungi</taxon>
        <taxon>Dikarya</taxon>
        <taxon>Ascomycota</taxon>
        <taxon>Pezizomycotina</taxon>
        <taxon>Sordariomycetes</taxon>
        <taxon>Hypocreomycetidae</taxon>
        <taxon>Hypocreales</taxon>
        <taxon>Nectriaceae</taxon>
        <taxon>Dactylonectria</taxon>
    </lineage>
</organism>
<proteinExistence type="predicted"/>
<reference evidence="2" key="1">
    <citation type="journal article" date="2021" name="Nat. Commun.">
        <title>Genetic determinants of endophytism in the Arabidopsis root mycobiome.</title>
        <authorList>
            <person name="Mesny F."/>
            <person name="Miyauchi S."/>
            <person name="Thiergart T."/>
            <person name="Pickel B."/>
            <person name="Atanasova L."/>
            <person name="Karlsson M."/>
            <person name="Huettel B."/>
            <person name="Barry K.W."/>
            <person name="Haridas S."/>
            <person name="Chen C."/>
            <person name="Bauer D."/>
            <person name="Andreopoulos W."/>
            <person name="Pangilinan J."/>
            <person name="LaButti K."/>
            <person name="Riley R."/>
            <person name="Lipzen A."/>
            <person name="Clum A."/>
            <person name="Drula E."/>
            <person name="Henrissat B."/>
            <person name="Kohler A."/>
            <person name="Grigoriev I.V."/>
            <person name="Martin F.M."/>
            <person name="Hacquard S."/>
        </authorList>
    </citation>
    <scope>NUCLEOTIDE SEQUENCE</scope>
    <source>
        <strain evidence="2">MPI-CAGE-AT-0147</strain>
    </source>
</reference>
<keyword evidence="3" id="KW-1185">Reference proteome</keyword>
<protein>
    <submittedName>
        <fullName evidence="2">Uncharacterized protein</fullName>
    </submittedName>
</protein>
<dbReference type="EMBL" id="JAGMUV010000007">
    <property type="protein sequence ID" value="KAH7148370.1"/>
    <property type="molecule type" value="Genomic_DNA"/>
</dbReference>
<sequence>MGGRPGLRSLSIMSIRVRSTRLDVATFFVREANLYVFGSPRPPSQKPSTRHRDGRNSHVRNPFHSSHALSTCVDSPIFFVCATQIHDDLPVRSVSKLKEQQRRPSARTIRDGSQGSEASPLGSWTASPSLFALVHRGRRDDLLPHTGIFFCPDFTCINEKRAPNPNRFPCPGSLGSEISGPRRRPSSAFSPPIGLYFFYRQHDSQFMIPPIACLSSSLRFSLAVRPPRSSMH</sequence>
<feature type="compositionally biased region" description="Polar residues" evidence="1">
    <location>
        <begin position="111"/>
        <end position="122"/>
    </location>
</feature>
<feature type="region of interest" description="Disordered" evidence="1">
    <location>
        <begin position="38"/>
        <end position="59"/>
    </location>
</feature>